<dbReference type="Pfam" id="PF02519">
    <property type="entry name" value="Auxin_inducible"/>
    <property type="match status" value="1"/>
</dbReference>
<evidence type="ECO:0000313" key="2">
    <source>
        <dbReference type="EMBL" id="GER54301.1"/>
    </source>
</evidence>
<comment type="caution">
    <text evidence="2">The sequence shown here is derived from an EMBL/GenBank/DDBJ whole genome shotgun (WGS) entry which is preliminary data.</text>
</comment>
<dbReference type="OrthoDB" id="1840940at2759"/>
<name>A0A5A7RD73_STRAF</name>
<dbReference type="GO" id="GO:0009733">
    <property type="term" value="P:response to auxin"/>
    <property type="evidence" value="ECO:0007669"/>
    <property type="project" value="InterPro"/>
</dbReference>
<evidence type="ECO:0000256" key="1">
    <source>
        <dbReference type="ARBA" id="ARBA00006974"/>
    </source>
</evidence>
<reference evidence="3" key="1">
    <citation type="journal article" date="2019" name="Curr. Biol.">
        <title>Genome Sequence of Striga asiatica Provides Insight into the Evolution of Plant Parasitism.</title>
        <authorList>
            <person name="Yoshida S."/>
            <person name="Kim S."/>
            <person name="Wafula E.K."/>
            <person name="Tanskanen J."/>
            <person name="Kim Y.M."/>
            <person name="Honaas L."/>
            <person name="Yang Z."/>
            <person name="Spallek T."/>
            <person name="Conn C.E."/>
            <person name="Ichihashi Y."/>
            <person name="Cheong K."/>
            <person name="Cui S."/>
            <person name="Der J.P."/>
            <person name="Gundlach H."/>
            <person name="Jiao Y."/>
            <person name="Hori C."/>
            <person name="Ishida J.K."/>
            <person name="Kasahara H."/>
            <person name="Kiba T."/>
            <person name="Kim M.S."/>
            <person name="Koo N."/>
            <person name="Laohavisit A."/>
            <person name="Lee Y.H."/>
            <person name="Lumba S."/>
            <person name="McCourt P."/>
            <person name="Mortimer J.C."/>
            <person name="Mutuku J.M."/>
            <person name="Nomura T."/>
            <person name="Sasaki-Sekimoto Y."/>
            <person name="Seto Y."/>
            <person name="Wang Y."/>
            <person name="Wakatake T."/>
            <person name="Sakakibara H."/>
            <person name="Demura T."/>
            <person name="Yamaguchi S."/>
            <person name="Yoneyama K."/>
            <person name="Manabe R.I."/>
            <person name="Nelson D.C."/>
            <person name="Schulman A.H."/>
            <person name="Timko M.P."/>
            <person name="dePamphilis C.W."/>
            <person name="Choi D."/>
            <person name="Shirasu K."/>
        </authorList>
    </citation>
    <scope>NUCLEOTIDE SEQUENCE [LARGE SCALE GENOMIC DNA]</scope>
    <source>
        <strain evidence="3">cv. UVA1</strain>
    </source>
</reference>
<dbReference type="EMBL" id="BKCP01011070">
    <property type="protein sequence ID" value="GER54301.1"/>
    <property type="molecule type" value="Genomic_DNA"/>
</dbReference>
<gene>
    <name evidence="2" type="ORF">STAS_31865</name>
</gene>
<keyword evidence="3" id="KW-1185">Reference proteome</keyword>
<dbReference type="InterPro" id="IPR003676">
    <property type="entry name" value="SAUR_fam"/>
</dbReference>
<dbReference type="PANTHER" id="PTHR31929">
    <property type="entry name" value="SAUR-LIKE AUXIN-RESPONSIVE PROTEIN FAMILY-RELATED"/>
    <property type="match status" value="1"/>
</dbReference>
<accession>A0A5A7RD73</accession>
<proteinExistence type="inferred from homology"/>
<evidence type="ECO:0000313" key="3">
    <source>
        <dbReference type="Proteomes" id="UP000325081"/>
    </source>
</evidence>
<dbReference type="AlphaFoldDB" id="A0A5A7RD73"/>
<dbReference type="Proteomes" id="UP000325081">
    <property type="component" value="Unassembled WGS sequence"/>
</dbReference>
<organism evidence="2 3">
    <name type="scientific">Striga asiatica</name>
    <name type="common">Asiatic witchweed</name>
    <name type="synonym">Buchnera asiatica</name>
    <dbReference type="NCBI Taxonomy" id="4170"/>
    <lineage>
        <taxon>Eukaryota</taxon>
        <taxon>Viridiplantae</taxon>
        <taxon>Streptophyta</taxon>
        <taxon>Embryophyta</taxon>
        <taxon>Tracheophyta</taxon>
        <taxon>Spermatophyta</taxon>
        <taxon>Magnoliopsida</taxon>
        <taxon>eudicotyledons</taxon>
        <taxon>Gunneridae</taxon>
        <taxon>Pentapetalae</taxon>
        <taxon>asterids</taxon>
        <taxon>lamiids</taxon>
        <taxon>Lamiales</taxon>
        <taxon>Orobanchaceae</taxon>
        <taxon>Buchnereae</taxon>
        <taxon>Striga</taxon>
    </lineage>
</organism>
<sequence length="128" mass="14720">MNNIMNGKFLRACKKKCRAAGWKIESSGRFPCNNCCKWARLAHENEKPVVPKDVPKGHLAVYVGENRTRHVIKVTLLKNPIFQALLEQAREEYDYDYTADSRLFIPCDENMFLSVVQCARSPPDCRCL</sequence>
<comment type="similarity">
    <text evidence="1">Belongs to the ARG7 family.</text>
</comment>
<protein>
    <submittedName>
        <fullName evidence="2">SAUR-like auxin-responsive protein family</fullName>
    </submittedName>
</protein>